<evidence type="ECO:0000313" key="10">
    <source>
        <dbReference type="Proteomes" id="UP000028837"/>
    </source>
</evidence>
<evidence type="ECO:0000259" key="8">
    <source>
        <dbReference type="Pfam" id="PF01370"/>
    </source>
</evidence>
<dbReference type="Proteomes" id="UP000028837">
    <property type="component" value="Unassembled WGS sequence"/>
</dbReference>
<dbReference type="SUPFAM" id="SSF51735">
    <property type="entry name" value="NAD(P)-binding Rossmann-fold domains"/>
    <property type="match status" value="1"/>
</dbReference>
<dbReference type="InterPro" id="IPR001509">
    <property type="entry name" value="Epimerase_deHydtase"/>
</dbReference>
<dbReference type="EMBL" id="AHZU02000794">
    <property type="protein sequence ID" value="KFG40089.1"/>
    <property type="molecule type" value="Genomic_DNA"/>
</dbReference>
<dbReference type="InterPro" id="IPR028614">
    <property type="entry name" value="GDP_fucose/colitose_synth"/>
</dbReference>
<proteinExistence type="inferred from homology"/>
<dbReference type="OrthoDB" id="331694at2759"/>
<dbReference type="Gene3D" id="3.40.50.720">
    <property type="entry name" value="NAD(P)-binding Rossmann-like Domain"/>
    <property type="match status" value="1"/>
</dbReference>
<dbReference type="EC" id="1.1.1.271" evidence="3"/>
<evidence type="ECO:0000256" key="2">
    <source>
        <dbReference type="ARBA" id="ARBA00005959"/>
    </source>
</evidence>
<reference evidence="9 10" key="1">
    <citation type="submission" date="2014-02" db="EMBL/GenBank/DDBJ databases">
        <authorList>
            <person name="Sibley D."/>
            <person name="Venepally P."/>
            <person name="Karamycheva S."/>
            <person name="Hadjithomas M."/>
            <person name="Khan A."/>
            <person name="Brunk B."/>
            <person name="Roos D."/>
            <person name="Caler E."/>
            <person name="Lorenzi H."/>
        </authorList>
    </citation>
    <scope>NUCLEOTIDE SEQUENCE [LARGE SCALE GENOMIC DNA]</scope>
    <source>
        <strain evidence="9 10">GAB2-2007-GAL-DOM2</strain>
    </source>
</reference>
<feature type="compositionally biased region" description="Low complexity" evidence="7">
    <location>
        <begin position="109"/>
        <end position="122"/>
    </location>
</feature>
<feature type="region of interest" description="Disordered" evidence="7">
    <location>
        <begin position="105"/>
        <end position="138"/>
    </location>
</feature>
<keyword evidence="4" id="KW-0521">NADP</keyword>
<evidence type="ECO:0000256" key="3">
    <source>
        <dbReference type="ARBA" id="ARBA00012371"/>
    </source>
</evidence>
<evidence type="ECO:0000313" key="9">
    <source>
        <dbReference type="EMBL" id="KFG40089.1"/>
    </source>
</evidence>
<dbReference type="Gene3D" id="3.90.25.10">
    <property type="entry name" value="UDP-galactose 4-epimerase, domain 1"/>
    <property type="match status" value="1"/>
</dbReference>
<dbReference type="UniPathway" id="UPA00128">
    <property type="reaction ID" value="UER00191"/>
</dbReference>
<gene>
    <name evidence="9" type="ORF">TGDOM2_286220</name>
</gene>
<dbReference type="GO" id="GO:0042351">
    <property type="term" value="P:'de novo' GDP-L-fucose biosynthetic process"/>
    <property type="evidence" value="ECO:0007669"/>
    <property type="project" value="UniProtKB-UniPathway"/>
</dbReference>
<dbReference type="Pfam" id="PF01370">
    <property type="entry name" value="Epimerase"/>
    <property type="match status" value="1"/>
</dbReference>
<keyword evidence="6" id="KW-0413">Isomerase</keyword>
<keyword evidence="5 9" id="KW-0560">Oxidoreductase</keyword>
<dbReference type="InterPro" id="IPR036291">
    <property type="entry name" value="NAD(P)-bd_dom_sf"/>
</dbReference>
<sequence>MQKSGCAQASGREARQAASGSLRKLLCRGKRKAEQRTFSARNESCCEGEGTSNSGETPRNPLLPLNHAQEAASMAGDRVSPSLPVCLVTGGSGLVGKALQSVLLREQAPSSSSSSSSSSPSDSEGKDGKDGGTVRGEASLEGPTIIAARAVAFVFVGSRDADLRDYTQTERLFLRYRPQSLIHLAARVGGLFDNTAHNLEFFQDNLRINDNVVRVAHLLQVRKAVFCLSTCIFPAHYAESGECLVEEHLHNGPPHPSNEGYSYAKRMLEVSVRLHRQRFGHQWRCVVPTNLYGPFDQFSLEKAHVLPALIYKAFLASQENNSLVVGGTGSPLRQFLYSEDAAEILLRVLEAPALSEEESLMILASDADSSEGTSIAYIAQRIADAFHLSKPLEFDRSRPDGIYRKPVSTARLRRFLGPDFRFLSLEEGIQRTVQWFVQNNKSART</sequence>
<name>A0A086K6S1_TOXGO</name>
<evidence type="ECO:0000256" key="7">
    <source>
        <dbReference type="SAM" id="MobiDB-lite"/>
    </source>
</evidence>
<dbReference type="GO" id="GO:0016853">
    <property type="term" value="F:isomerase activity"/>
    <property type="evidence" value="ECO:0007669"/>
    <property type="project" value="UniProtKB-KW"/>
</dbReference>
<evidence type="ECO:0000256" key="6">
    <source>
        <dbReference type="ARBA" id="ARBA00023235"/>
    </source>
</evidence>
<evidence type="ECO:0000256" key="1">
    <source>
        <dbReference type="ARBA" id="ARBA00004883"/>
    </source>
</evidence>
<protein>
    <recommendedName>
        <fullName evidence="3">GDP-L-fucose synthase</fullName>
        <ecNumber evidence="3">1.1.1.271</ecNumber>
    </recommendedName>
</protein>
<feature type="compositionally biased region" description="Basic and acidic residues" evidence="7">
    <location>
        <begin position="123"/>
        <end position="132"/>
    </location>
</feature>
<dbReference type="PANTHER" id="PTHR43238">
    <property type="entry name" value="GDP-L-FUCOSE SYNTHASE"/>
    <property type="match status" value="1"/>
</dbReference>
<dbReference type="GO" id="GO:0050577">
    <property type="term" value="F:GDP-L-fucose synthase activity"/>
    <property type="evidence" value="ECO:0007669"/>
    <property type="project" value="UniProtKB-EC"/>
</dbReference>
<dbReference type="HAMAP" id="MF_00956">
    <property type="entry name" value="GDP_fucose_synth"/>
    <property type="match status" value="1"/>
</dbReference>
<accession>A0A086K6S1</accession>
<dbReference type="PANTHER" id="PTHR43238:SF1">
    <property type="entry name" value="GDP-L-FUCOSE SYNTHASE"/>
    <property type="match status" value="1"/>
</dbReference>
<dbReference type="AlphaFoldDB" id="A0A086K6S1"/>
<comment type="pathway">
    <text evidence="1">Nucleotide-sugar biosynthesis; GDP-L-fucose biosynthesis via de novo pathway; GDP-L-fucose from GDP-alpha-D-mannose: step 2/2.</text>
</comment>
<organism evidence="9 10">
    <name type="scientific">Toxoplasma gondii GAB2-2007-GAL-DOM2</name>
    <dbReference type="NCBI Taxonomy" id="1130820"/>
    <lineage>
        <taxon>Eukaryota</taxon>
        <taxon>Sar</taxon>
        <taxon>Alveolata</taxon>
        <taxon>Apicomplexa</taxon>
        <taxon>Conoidasida</taxon>
        <taxon>Coccidia</taxon>
        <taxon>Eucoccidiorida</taxon>
        <taxon>Eimeriorina</taxon>
        <taxon>Sarcocystidae</taxon>
        <taxon>Toxoplasma</taxon>
    </lineage>
</organism>
<evidence type="ECO:0000256" key="5">
    <source>
        <dbReference type="ARBA" id="ARBA00023002"/>
    </source>
</evidence>
<feature type="region of interest" description="Disordered" evidence="7">
    <location>
        <begin position="1"/>
        <end position="63"/>
    </location>
</feature>
<dbReference type="VEuPathDB" id="ToxoDB:TGDOM2_286220"/>
<evidence type="ECO:0000256" key="4">
    <source>
        <dbReference type="ARBA" id="ARBA00022857"/>
    </source>
</evidence>
<comment type="similarity">
    <text evidence="2">Belongs to the NAD(P)-dependent epimerase/dehydratase family. Fucose synthase subfamily.</text>
</comment>
<comment type="caution">
    <text evidence="9">The sequence shown here is derived from an EMBL/GenBank/DDBJ whole genome shotgun (WGS) entry which is preliminary data.</text>
</comment>
<feature type="domain" description="NAD-dependent epimerase/dehydratase" evidence="8">
    <location>
        <begin position="87"/>
        <end position="354"/>
    </location>
</feature>